<evidence type="ECO:0000259" key="9">
    <source>
        <dbReference type="Pfam" id="PF02770"/>
    </source>
</evidence>
<dbReference type="EMBL" id="UINC01107210">
    <property type="protein sequence ID" value="SVC72409.1"/>
    <property type="molecule type" value="Genomic_DNA"/>
</dbReference>
<comment type="similarity">
    <text evidence="3">Belongs to the acyl-CoA dehydrogenase family.</text>
</comment>
<keyword evidence="4" id="KW-0285">Flavoprotein</keyword>
<reference evidence="11" key="1">
    <citation type="submission" date="2018-05" db="EMBL/GenBank/DDBJ databases">
        <authorList>
            <person name="Lanie J.A."/>
            <person name="Ng W.-L."/>
            <person name="Kazmierczak K.M."/>
            <person name="Andrzejewski T.M."/>
            <person name="Davidsen T.M."/>
            <person name="Wayne K.J."/>
            <person name="Tettelin H."/>
            <person name="Glass J.I."/>
            <person name="Rusch D."/>
            <person name="Podicherti R."/>
            <person name="Tsui H.-C.T."/>
            <person name="Winkler M.E."/>
        </authorList>
    </citation>
    <scope>NUCLEOTIDE SEQUENCE</scope>
</reference>
<evidence type="ECO:0000313" key="11">
    <source>
        <dbReference type="EMBL" id="SVC72409.1"/>
    </source>
</evidence>
<protein>
    <recommendedName>
        <fullName evidence="12">Acyl-CoA dehydrogenase</fullName>
    </recommendedName>
</protein>
<comment type="subcellular location">
    <subcellularLocation>
        <location evidence="2">Mitochondrion</location>
    </subcellularLocation>
</comment>
<dbReference type="GO" id="GO:0004361">
    <property type="term" value="F:glutaryl-CoA dehydrogenase activity"/>
    <property type="evidence" value="ECO:0007669"/>
    <property type="project" value="TreeGrafter"/>
</dbReference>
<evidence type="ECO:0000256" key="4">
    <source>
        <dbReference type="ARBA" id="ARBA00022630"/>
    </source>
</evidence>
<evidence type="ECO:0008006" key="12">
    <source>
        <dbReference type="Google" id="ProtNLM"/>
    </source>
</evidence>
<feature type="non-terminal residue" evidence="11">
    <location>
        <position position="245"/>
    </location>
</feature>
<evidence type="ECO:0000256" key="8">
    <source>
        <dbReference type="ARBA" id="ARBA00023128"/>
    </source>
</evidence>
<dbReference type="FunFam" id="1.10.540.10:FF:000026">
    <property type="entry name" value="Acyl-CoA dehydrogenase medium chain"/>
    <property type="match status" value="1"/>
</dbReference>
<feature type="domain" description="Acyl-CoA oxidase/dehydrogenase middle" evidence="9">
    <location>
        <begin position="131"/>
        <end position="221"/>
    </location>
</feature>
<keyword evidence="7" id="KW-0560">Oxidoreductase</keyword>
<comment type="cofactor">
    <cofactor evidence="1">
        <name>FAD</name>
        <dbReference type="ChEBI" id="CHEBI:57692"/>
    </cofactor>
</comment>
<sequence>MTFEPPDYYQVDELFTEEELLIRHSVRKFVEDRALPLIPACFTENRFPAELVGELAGLGLLGANLQGYGCAGIGATAYGLAMQELERGDSGLRSFVSVQGALGMYAIYTHGSEEQKSHWLPQMAAGEKIVCFGLTEPDFGSNAAGLQTRAELSGAEYILNGNKMWITNGSIADVAVVWARCNGEIMGFLVEKDTPGFTTTLQKGKWSLNASVTSELHFEDCRIPADNLLPATTGIKAPLMCLNQA</sequence>
<dbReference type="InterPro" id="IPR037069">
    <property type="entry name" value="AcylCoA_DH/ox_N_sf"/>
</dbReference>
<dbReference type="Pfam" id="PF02771">
    <property type="entry name" value="Acyl-CoA_dh_N"/>
    <property type="match status" value="1"/>
</dbReference>
<evidence type="ECO:0000259" key="10">
    <source>
        <dbReference type="Pfam" id="PF02771"/>
    </source>
</evidence>
<dbReference type="InterPro" id="IPR009100">
    <property type="entry name" value="AcylCoA_DH/oxidase_NM_dom_sf"/>
</dbReference>
<dbReference type="PANTHER" id="PTHR42807:SF1">
    <property type="entry name" value="GLUTARYL-COA DEHYDROGENASE, MITOCHONDRIAL"/>
    <property type="match status" value="1"/>
</dbReference>
<dbReference type="InterPro" id="IPR013786">
    <property type="entry name" value="AcylCoA_DH/ox_N"/>
</dbReference>
<dbReference type="AlphaFoldDB" id="A0A382PG91"/>
<name>A0A382PG91_9ZZZZ</name>
<keyword evidence="5" id="KW-0274">FAD</keyword>
<dbReference type="InterPro" id="IPR046373">
    <property type="entry name" value="Acyl-CoA_Oxase/DH_mid-dom_sf"/>
</dbReference>
<evidence type="ECO:0000256" key="5">
    <source>
        <dbReference type="ARBA" id="ARBA00022827"/>
    </source>
</evidence>
<dbReference type="GO" id="GO:0046949">
    <property type="term" value="P:fatty-acyl-CoA biosynthetic process"/>
    <property type="evidence" value="ECO:0007669"/>
    <property type="project" value="TreeGrafter"/>
</dbReference>
<accession>A0A382PG91</accession>
<dbReference type="GO" id="GO:0005739">
    <property type="term" value="C:mitochondrion"/>
    <property type="evidence" value="ECO:0007669"/>
    <property type="project" value="UniProtKB-SubCell"/>
</dbReference>
<evidence type="ECO:0000256" key="7">
    <source>
        <dbReference type="ARBA" id="ARBA00023002"/>
    </source>
</evidence>
<dbReference type="PANTHER" id="PTHR42807">
    <property type="entry name" value="GLUTARYL-COA DEHYDROGENASE, MITOCHONDRIAL"/>
    <property type="match status" value="1"/>
</dbReference>
<evidence type="ECO:0000256" key="1">
    <source>
        <dbReference type="ARBA" id="ARBA00001974"/>
    </source>
</evidence>
<dbReference type="Gene3D" id="2.40.110.10">
    <property type="entry name" value="Butyryl-CoA Dehydrogenase, subunit A, domain 2"/>
    <property type="match status" value="1"/>
</dbReference>
<organism evidence="11">
    <name type="scientific">marine metagenome</name>
    <dbReference type="NCBI Taxonomy" id="408172"/>
    <lineage>
        <taxon>unclassified sequences</taxon>
        <taxon>metagenomes</taxon>
        <taxon>ecological metagenomes</taxon>
    </lineage>
</organism>
<dbReference type="GO" id="GO:0000062">
    <property type="term" value="F:fatty-acyl-CoA binding"/>
    <property type="evidence" value="ECO:0007669"/>
    <property type="project" value="TreeGrafter"/>
</dbReference>
<gene>
    <name evidence="11" type="ORF">METZ01_LOCUS325263</name>
</gene>
<dbReference type="GO" id="GO:0033539">
    <property type="term" value="P:fatty acid beta-oxidation using acyl-CoA dehydrogenase"/>
    <property type="evidence" value="ECO:0007669"/>
    <property type="project" value="TreeGrafter"/>
</dbReference>
<evidence type="ECO:0000256" key="2">
    <source>
        <dbReference type="ARBA" id="ARBA00004173"/>
    </source>
</evidence>
<dbReference type="Gene3D" id="1.10.540.10">
    <property type="entry name" value="Acyl-CoA dehydrogenase/oxidase, N-terminal domain"/>
    <property type="match status" value="1"/>
</dbReference>
<evidence type="ECO:0000256" key="6">
    <source>
        <dbReference type="ARBA" id="ARBA00022946"/>
    </source>
</evidence>
<dbReference type="Pfam" id="PF02770">
    <property type="entry name" value="Acyl-CoA_dh_M"/>
    <property type="match status" value="1"/>
</dbReference>
<keyword evidence="8" id="KW-0496">Mitochondrion</keyword>
<dbReference type="SUPFAM" id="SSF56645">
    <property type="entry name" value="Acyl-CoA dehydrogenase NM domain-like"/>
    <property type="match status" value="1"/>
</dbReference>
<proteinExistence type="inferred from homology"/>
<evidence type="ECO:0000256" key="3">
    <source>
        <dbReference type="ARBA" id="ARBA00009347"/>
    </source>
</evidence>
<dbReference type="InterPro" id="IPR052033">
    <property type="entry name" value="Glutaryl-CoA_DH_mitochondrial"/>
</dbReference>
<dbReference type="GO" id="GO:0050660">
    <property type="term" value="F:flavin adenine dinucleotide binding"/>
    <property type="evidence" value="ECO:0007669"/>
    <property type="project" value="InterPro"/>
</dbReference>
<keyword evidence="6" id="KW-0809">Transit peptide</keyword>
<dbReference type="InterPro" id="IPR006091">
    <property type="entry name" value="Acyl-CoA_Oxase/DH_mid-dom"/>
</dbReference>
<feature type="domain" description="Acyl-CoA dehydrogenase/oxidase N-terminal" evidence="10">
    <location>
        <begin position="16"/>
        <end position="127"/>
    </location>
</feature>